<proteinExistence type="predicted"/>
<dbReference type="AlphaFoldDB" id="A0AAD1UG89"/>
<keyword evidence="2" id="KW-1185">Reference proteome</keyword>
<sequence>MDNYCRRYSCKQSQIVKGYKTSGIQSIERPKKTDKPFKNYQGFKCFRRNEYHEQSCRNEGERPSSISIFNTQGDEENNLDDQIQRHLDYLKSRLSSNPLSNYLKDGVNLRTFYGSKKLAAAQKTVNKIRYKISRKGKDKQSKKTSRFSRKNSIKKILEIRNYSKVKPKKIVIRSEIRTPPLQESGNEGQRNSVDNAAWNTSQQNYFPFTSFRKSEGEVQYQPLAVNNHCINLECVDVFPKGKLNTPAKQTKESFSSLKKIGLMNSRRTARANGLISKRYSLRSRFQ</sequence>
<dbReference type="Proteomes" id="UP001295684">
    <property type="component" value="Unassembled WGS sequence"/>
</dbReference>
<protein>
    <submittedName>
        <fullName evidence="1">Uncharacterized protein</fullName>
    </submittedName>
</protein>
<evidence type="ECO:0000313" key="2">
    <source>
        <dbReference type="Proteomes" id="UP001295684"/>
    </source>
</evidence>
<name>A0AAD1UG89_EUPCR</name>
<dbReference type="EMBL" id="CAMPGE010007371">
    <property type="protein sequence ID" value="CAI2366290.1"/>
    <property type="molecule type" value="Genomic_DNA"/>
</dbReference>
<evidence type="ECO:0000313" key="1">
    <source>
        <dbReference type="EMBL" id="CAI2366290.1"/>
    </source>
</evidence>
<accession>A0AAD1UG89</accession>
<organism evidence="1 2">
    <name type="scientific">Euplotes crassus</name>
    <dbReference type="NCBI Taxonomy" id="5936"/>
    <lineage>
        <taxon>Eukaryota</taxon>
        <taxon>Sar</taxon>
        <taxon>Alveolata</taxon>
        <taxon>Ciliophora</taxon>
        <taxon>Intramacronucleata</taxon>
        <taxon>Spirotrichea</taxon>
        <taxon>Hypotrichia</taxon>
        <taxon>Euplotida</taxon>
        <taxon>Euplotidae</taxon>
        <taxon>Moneuplotes</taxon>
    </lineage>
</organism>
<reference evidence="1" key="1">
    <citation type="submission" date="2023-07" db="EMBL/GenBank/DDBJ databases">
        <authorList>
            <consortium name="AG Swart"/>
            <person name="Singh M."/>
            <person name="Singh A."/>
            <person name="Seah K."/>
            <person name="Emmerich C."/>
        </authorList>
    </citation>
    <scope>NUCLEOTIDE SEQUENCE</scope>
    <source>
        <strain evidence="1">DP1</strain>
    </source>
</reference>
<comment type="caution">
    <text evidence="1">The sequence shown here is derived from an EMBL/GenBank/DDBJ whole genome shotgun (WGS) entry which is preliminary data.</text>
</comment>
<gene>
    <name evidence="1" type="ORF">ECRASSUSDP1_LOCUS7562</name>
</gene>